<dbReference type="PROSITE" id="PS51456">
    <property type="entry name" value="MYOSIN_MOTOR"/>
    <property type="match status" value="1"/>
</dbReference>
<gene>
    <name evidence="9" type="ORF">Ctob_003493</name>
</gene>
<dbReference type="InterPro" id="IPR027417">
    <property type="entry name" value="P-loop_NTPase"/>
</dbReference>
<dbReference type="PANTHER" id="PTHR13140:SF706">
    <property type="entry name" value="DILUTE CLASS UNCONVENTIONAL MYOSIN, ISOFORM C"/>
    <property type="match status" value="1"/>
</dbReference>
<evidence type="ECO:0000256" key="6">
    <source>
        <dbReference type="PROSITE-ProRule" id="PRU00782"/>
    </source>
</evidence>
<organism evidence="9 10">
    <name type="scientific">Chrysochromulina tobinii</name>
    <dbReference type="NCBI Taxonomy" id="1460289"/>
    <lineage>
        <taxon>Eukaryota</taxon>
        <taxon>Haptista</taxon>
        <taxon>Haptophyta</taxon>
        <taxon>Prymnesiophyceae</taxon>
        <taxon>Prymnesiales</taxon>
        <taxon>Chrysochromulinaceae</taxon>
        <taxon>Chrysochromulina</taxon>
    </lineage>
</organism>
<dbReference type="Gene3D" id="1.20.120.720">
    <property type="entry name" value="Myosin VI head, motor domain, U50 subdomain"/>
    <property type="match status" value="1"/>
</dbReference>
<comment type="caution">
    <text evidence="9">The sequence shown here is derived from an EMBL/GenBank/DDBJ whole genome shotgun (WGS) entry which is preliminary data.</text>
</comment>
<name>A0A0M0J4L7_9EUKA</name>
<evidence type="ECO:0000313" key="9">
    <source>
        <dbReference type="EMBL" id="KOO21511.1"/>
    </source>
</evidence>
<keyword evidence="4 6" id="KW-0505">Motor protein</keyword>
<evidence type="ECO:0000256" key="1">
    <source>
        <dbReference type="ARBA" id="ARBA00022741"/>
    </source>
</evidence>
<dbReference type="SMART" id="SM00242">
    <property type="entry name" value="MYSc"/>
    <property type="match status" value="1"/>
</dbReference>
<comment type="similarity">
    <text evidence="6">Belongs to the TRAFAC class myosin-kinesin ATPase superfamily. Myosin family.</text>
</comment>
<dbReference type="Gene3D" id="1.20.58.530">
    <property type="match status" value="1"/>
</dbReference>
<dbReference type="SUPFAM" id="SSF52540">
    <property type="entry name" value="P-loop containing nucleoside triphosphate hydrolases"/>
    <property type="match status" value="1"/>
</dbReference>
<keyword evidence="5 6" id="KW-0009">Actin-binding</keyword>
<dbReference type="GO" id="GO:0016459">
    <property type="term" value="C:myosin complex"/>
    <property type="evidence" value="ECO:0007669"/>
    <property type="project" value="UniProtKB-KW"/>
</dbReference>
<feature type="region of interest" description="Actin-binding" evidence="6">
    <location>
        <begin position="539"/>
        <end position="561"/>
    </location>
</feature>
<dbReference type="Gene3D" id="3.20.90.10">
    <property type="entry name" value="Tubby Protein, Chain A"/>
    <property type="match status" value="1"/>
</dbReference>
<dbReference type="PRINTS" id="PR00193">
    <property type="entry name" value="MYOSINHEAVY"/>
</dbReference>
<dbReference type="GO" id="GO:0007015">
    <property type="term" value="P:actin filament organization"/>
    <property type="evidence" value="ECO:0007669"/>
    <property type="project" value="TreeGrafter"/>
</dbReference>
<dbReference type="CDD" id="cd00201">
    <property type="entry name" value="WW"/>
    <property type="match status" value="1"/>
</dbReference>
<evidence type="ECO:0000259" key="8">
    <source>
        <dbReference type="PROSITE" id="PS51456"/>
    </source>
</evidence>
<proteinExistence type="inferred from homology"/>
<dbReference type="GO" id="GO:0000146">
    <property type="term" value="F:microfilament motor activity"/>
    <property type="evidence" value="ECO:0007669"/>
    <property type="project" value="TreeGrafter"/>
</dbReference>
<dbReference type="InterPro" id="IPR036961">
    <property type="entry name" value="Kinesin_motor_dom_sf"/>
</dbReference>
<dbReference type="InterPro" id="IPR001609">
    <property type="entry name" value="Myosin_head_motor_dom-like"/>
</dbReference>
<reference evidence="10" key="1">
    <citation type="journal article" date="2015" name="PLoS Genet.">
        <title>Genome Sequence and Transcriptome Analyses of Chrysochromulina tobin: Metabolic Tools for Enhanced Algal Fitness in the Prominent Order Prymnesiales (Haptophyceae).</title>
        <authorList>
            <person name="Hovde B.T."/>
            <person name="Deodato C.R."/>
            <person name="Hunsperger H.M."/>
            <person name="Ryken S.A."/>
            <person name="Yost W."/>
            <person name="Jha R.K."/>
            <person name="Patterson J."/>
            <person name="Monnat R.J. Jr."/>
            <person name="Barlow S.B."/>
            <person name="Starkenburg S.R."/>
            <person name="Cattolico R.A."/>
        </authorList>
    </citation>
    <scope>NUCLEOTIDE SEQUENCE</scope>
    <source>
        <strain evidence="10">CCMP291</strain>
    </source>
</reference>
<dbReference type="CDD" id="cd00124">
    <property type="entry name" value="MYSc"/>
    <property type="match status" value="1"/>
</dbReference>
<dbReference type="Gene3D" id="3.40.850.10">
    <property type="entry name" value="Kinesin motor domain"/>
    <property type="match status" value="2"/>
</dbReference>
<dbReference type="GO" id="GO:0005737">
    <property type="term" value="C:cytoplasm"/>
    <property type="evidence" value="ECO:0007669"/>
    <property type="project" value="TreeGrafter"/>
</dbReference>
<dbReference type="Pfam" id="PF00063">
    <property type="entry name" value="Myosin_head"/>
    <property type="match status" value="2"/>
</dbReference>
<dbReference type="PROSITE" id="PS50096">
    <property type="entry name" value="IQ"/>
    <property type="match status" value="1"/>
</dbReference>
<dbReference type="SUPFAM" id="SSF54518">
    <property type="entry name" value="Tubby C-terminal domain-like"/>
    <property type="match status" value="1"/>
</dbReference>
<keyword evidence="3 6" id="KW-0518">Myosin</keyword>
<evidence type="ECO:0000313" key="10">
    <source>
        <dbReference type="Proteomes" id="UP000037460"/>
    </source>
</evidence>
<dbReference type="GO" id="GO:0016020">
    <property type="term" value="C:membrane"/>
    <property type="evidence" value="ECO:0007669"/>
    <property type="project" value="TreeGrafter"/>
</dbReference>
<dbReference type="Proteomes" id="UP000037460">
    <property type="component" value="Unassembled WGS sequence"/>
</dbReference>
<dbReference type="InterPro" id="IPR000007">
    <property type="entry name" value="Tubby_C"/>
</dbReference>
<dbReference type="GO" id="GO:0005524">
    <property type="term" value="F:ATP binding"/>
    <property type="evidence" value="ECO:0007669"/>
    <property type="project" value="UniProtKB-UniRule"/>
</dbReference>
<dbReference type="EMBL" id="JWZX01003357">
    <property type="protein sequence ID" value="KOO21511.1"/>
    <property type="molecule type" value="Genomic_DNA"/>
</dbReference>
<dbReference type="AlphaFoldDB" id="A0A0M0J4L7"/>
<sequence length="1245" mass="137299">MAELVDDLAQLSSIDDSVVMATLKTRHEKDEIYTKNGAVLIAINPYKTIHLYDDGKLAQYKGSMSLESEPPHIFAVSATAHRAMISNGVNQALVISGESGAGKTESARFILQYLRYVSNASHGLEEKVYKSQPITEAFGCAKTGASLSTYLLEKSRITHIGNGERAYHIFYELLRGMSAAELKGIQLSSSDSKSYSYLKHGDPVPAKHDAHGLAELKEALTAQNVSDAEQKEYWQLMAGVMLLGNVTFDPAKTESAQILSSSMQYLKDAEQVLGLQPDSVGKALTKRKIKAGAEFVDQDLKLDAANDGRDALSKAIYSKLFDYLIVQINQALAAGEEVIDESKASIIGVVDIFGFEVFEVNSLEQLCINFTNEKLQALFTATVFEQTLQAYKADGIDADEITYVDNKALIAIFEVPNTGLWNLLSEECMVPKGSDKGFTEKLHDAQAKGSALSIVKGASRSDGFQVEHFAGRVTYKTTNWLDKNKDPLSGDLVILMQFSNNSVLKRLFEDTSKPEAGGKGAKFKSTKFKGVVDTFRTQLTSLYDVLQASQLHFIRCFKPNDRKSADVWDESTVSRQLHTSGVLDALRVARTGYPDRMTYAEFASYFGDVAKIPRGDTRSPREKTAAICANMQVTPKQHKLGRERIFMALGVLDGLKTKRTERMAKVVIKLQAGARAMKARKLARQLREIRLKAQKAMETAAAGTDIPALAAAIAAAKSAGVHLAPKGKAAVDKAEATLARLKQEEAERLAATQALEKAMAGFDMAALAAAIAMASKVKGVDAVLMQKAQTAHAKLVEEERLRKEEEERLKKMAAEQKAAEEKRLAEERKKRQEEEENRRKAESKAEADAKAKAEADKKAALMNADKAAVERAKKEKEEAERAAIQAEQNAIQAEEELRARAIKELARRKITFKSEASDVLEYAVYLGMDLNIDLDFLWIADEALQAEDPEGWDQAESPNGDMYYIHTITQQDSGVPLQGEAQVRARLQQLLGTRHTELKAMLVEPSCTQRPVQCYVLRTKSRLGSSKFDFYMSISASKDMYCFTGKKSSGVYVISLDQDGTKAGENIIGNLKVDKKAMEYTLYDGGAAPGDKKAAGKELRRELMHVHFINSLRNRNPGAMEVAMPAVDADGVAALFQPQVEGKDTLEERIKMPKPSDATIFKNREPKWNEETQIYQLDFRGRATHASCKNIQLTYKGGGENDAQMLMGKVDENKFNVDFNFPFSAMQAFAFSLVIFDNSSSSMGM</sequence>
<evidence type="ECO:0000256" key="2">
    <source>
        <dbReference type="ARBA" id="ARBA00022840"/>
    </source>
</evidence>
<dbReference type="Gene3D" id="1.20.5.4820">
    <property type="match status" value="1"/>
</dbReference>
<keyword evidence="1 6" id="KW-0547">Nucleotide-binding</keyword>
<keyword evidence="10" id="KW-1185">Reference proteome</keyword>
<protein>
    <submittedName>
        <fullName evidence="9">A chain of blebbistatin analogs bound to dictyostelium discoideum myosin ii</fullName>
    </submittedName>
</protein>
<dbReference type="GO" id="GO:0051015">
    <property type="term" value="F:actin filament binding"/>
    <property type="evidence" value="ECO:0007669"/>
    <property type="project" value="TreeGrafter"/>
</dbReference>
<feature type="region of interest" description="Disordered" evidence="7">
    <location>
        <begin position="807"/>
        <end position="858"/>
    </location>
</feature>
<dbReference type="Pfam" id="PF01167">
    <property type="entry name" value="Tub"/>
    <property type="match status" value="1"/>
</dbReference>
<feature type="domain" description="Myosin motor" evidence="8">
    <location>
        <begin position="3"/>
        <end position="660"/>
    </location>
</feature>
<feature type="binding site" evidence="6">
    <location>
        <begin position="97"/>
        <end position="104"/>
    </location>
    <ligand>
        <name>ATP</name>
        <dbReference type="ChEBI" id="CHEBI:30616"/>
    </ligand>
</feature>
<keyword evidence="2 6" id="KW-0067">ATP-binding</keyword>
<evidence type="ECO:0000256" key="7">
    <source>
        <dbReference type="SAM" id="MobiDB-lite"/>
    </source>
</evidence>
<evidence type="ECO:0000256" key="5">
    <source>
        <dbReference type="ARBA" id="ARBA00023203"/>
    </source>
</evidence>
<dbReference type="InterPro" id="IPR001202">
    <property type="entry name" value="WW_dom"/>
</dbReference>
<dbReference type="Gene3D" id="1.10.10.820">
    <property type="match status" value="1"/>
</dbReference>
<dbReference type="OrthoDB" id="312459at2759"/>
<dbReference type="InterPro" id="IPR025659">
    <property type="entry name" value="Tubby-like_C"/>
</dbReference>
<evidence type="ECO:0000256" key="4">
    <source>
        <dbReference type="ARBA" id="ARBA00023175"/>
    </source>
</evidence>
<accession>A0A0M0J4L7</accession>
<evidence type="ECO:0000256" key="3">
    <source>
        <dbReference type="ARBA" id="ARBA00023123"/>
    </source>
</evidence>
<dbReference type="PANTHER" id="PTHR13140">
    <property type="entry name" value="MYOSIN"/>
    <property type="match status" value="1"/>
</dbReference>